<dbReference type="EMBL" id="AMCI01000371">
    <property type="protein sequence ID" value="EJX09533.1"/>
    <property type="molecule type" value="Genomic_DNA"/>
</dbReference>
<organism evidence="1">
    <name type="scientific">gut metagenome</name>
    <dbReference type="NCBI Taxonomy" id="749906"/>
    <lineage>
        <taxon>unclassified sequences</taxon>
        <taxon>metagenomes</taxon>
        <taxon>organismal metagenomes</taxon>
    </lineage>
</organism>
<gene>
    <name evidence="1" type="ORF">EVA_02359</name>
</gene>
<keyword evidence="1" id="KW-0547">Nucleotide-binding</keyword>
<dbReference type="AlphaFoldDB" id="J9H1E6"/>
<keyword evidence="1" id="KW-0347">Helicase</keyword>
<reference evidence="1" key="1">
    <citation type="journal article" date="2012" name="PLoS ONE">
        <title>Gene sets for utilization of primary and secondary nutrition supplies in the distal gut of endangered iberian lynx.</title>
        <authorList>
            <person name="Alcaide M."/>
            <person name="Messina E."/>
            <person name="Richter M."/>
            <person name="Bargiela R."/>
            <person name="Peplies J."/>
            <person name="Huws S.A."/>
            <person name="Newbold C.J."/>
            <person name="Golyshin P.N."/>
            <person name="Simon M.A."/>
            <person name="Lopez G."/>
            <person name="Yakimov M.M."/>
            <person name="Ferrer M."/>
        </authorList>
    </citation>
    <scope>NUCLEOTIDE SEQUENCE</scope>
</reference>
<accession>J9H1E6</accession>
<dbReference type="SUPFAM" id="SSF53335">
    <property type="entry name" value="S-adenosyl-L-methionine-dependent methyltransferases"/>
    <property type="match status" value="1"/>
</dbReference>
<protein>
    <submittedName>
        <fullName evidence="1">DNA/RNA helicase</fullName>
    </submittedName>
</protein>
<dbReference type="InterPro" id="IPR029063">
    <property type="entry name" value="SAM-dependent_MTases_sf"/>
</dbReference>
<keyword evidence="1" id="KW-0378">Hydrolase</keyword>
<dbReference type="GO" id="GO:0004386">
    <property type="term" value="F:helicase activity"/>
    <property type="evidence" value="ECO:0007669"/>
    <property type="project" value="UniProtKB-KW"/>
</dbReference>
<evidence type="ECO:0000313" key="1">
    <source>
        <dbReference type="EMBL" id="EJX09533.1"/>
    </source>
</evidence>
<comment type="caution">
    <text evidence="1">The sequence shown here is derived from an EMBL/GenBank/DDBJ whole genome shotgun (WGS) entry which is preliminary data.</text>
</comment>
<proteinExistence type="predicted"/>
<sequence>MDSKNSDARRYLAQRAELLGAIRLPNDAFKKNAGTEVVSDIIFLQKRDHPIDIVPDWVHLNRTDEGHTMNSYFVEHPEMILGETIEESTAYGKDITVQPIEGAELSDLLKEAVSHIEGTYQAIELSETDNGKEVRNHSCHSRCQEFFFYSSGWRSVLP</sequence>
<name>J9H1E6_9ZZZZ</name>
<keyword evidence="1" id="KW-0067">ATP-binding</keyword>